<dbReference type="Proteomes" id="UP001151699">
    <property type="component" value="Chromosome B"/>
</dbReference>
<dbReference type="EMBL" id="WJQU01000002">
    <property type="protein sequence ID" value="KAJ6643982.1"/>
    <property type="molecule type" value="Genomic_DNA"/>
</dbReference>
<sequence length="487" mass="55740">MLIQWKVLLLAIALGSTNAFEVTPDTLPTREHRGAWIATVYNIDWPLSPTASVTTQQDQLKNLVSEISRAGLNAIYLQVRPTGDALYQSNIEPWSRYLTGEEGRAPSPVWDPLQYLINICHPLGIEIHAWMNPYRANVAPHTNNVAPNHMARVYPQYAYVYNTLLWMDPGAEAVQNRTTEVALDLVRRYDLDGLHLDDYFYPYPVAGWTFPDDNTYAAYIAGGGTMAKDDWRRDNVNRLVRRLNTEIHLIKPYVKFSVSPFGFDQFSQIFSDPKLWMQQGWVDMLQPQLYWKIDPPAQSYPTLLNWWVGANQNPLVRPVMAGNYLTRVELDGWPLDEIRRQVEISREPANRVRGSWGNVMYSAKMFRDNIQGTVDFFANYIYQQPALQPAFLWLAANVTTAPILPPKVKVTSERRLHLNLVKTTELSFVHQIAIYKSSSNGWVLVKVLPANRPATESDVGMELERGHYAVTSVDRFGRESVKSHFEI</sequence>
<dbReference type="InterPro" id="IPR017853">
    <property type="entry name" value="GH"/>
</dbReference>
<keyword evidence="5" id="KW-1185">Reference proteome</keyword>
<dbReference type="AlphaFoldDB" id="A0A9Q0N6A5"/>
<dbReference type="PANTHER" id="PTHR43405">
    <property type="entry name" value="GLYCOSYL HYDROLASE DIGH"/>
    <property type="match status" value="1"/>
</dbReference>
<gene>
    <name evidence="4" type="primary">yngK_1</name>
    <name evidence="4" type="ORF">Bhyg_08947</name>
</gene>
<evidence type="ECO:0000256" key="2">
    <source>
        <dbReference type="SAM" id="SignalP"/>
    </source>
</evidence>
<protein>
    <submittedName>
        <fullName evidence="4">Glycosyl hydrolase YngK</fullName>
    </submittedName>
</protein>
<feature type="signal peptide" evidence="2">
    <location>
        <begin position="1"/>
        <end position="19"/>
    </location>
</feature>
<evidence type="ECO:0000313" key="5">
    <source>
        <dbReference type="Proteomes" id="UP001151699"/>
    </source>
</evidence>
<feature type="domain" description="Glycosyl hydrolase-like 10" evidence="3">
    <location>
        <begin position="33"/>
        <end position="316"/>
    </location>
</feature>
<dbReference type="PANTHER" id="PTHR43405:SF1">
    <property type="entry name" value="GLYCOSYL HYDROLASE DIGH"/>
    <property type="match status" value="1"/>
</dbReference>
<evidence type="ECO:0000259" key="3">
    <source>
        <dbReference type="Pfam" id="PF02638"/>
    </source>
</evidence>
<organism evidence="4 5">
    <name type="scientific">Pseudolycoriella hygida</name>
    <dbReference type="NCBI Taxonomy" id="35572"/>
    <lineage>
        <taxon>Eukaryota</taxon>
        <taxon>Metazoa</taxon>
        <taxon>Ecdysozoa</taxon>
        <taxon>Arthropoda</taxon>
        <taxon>Hexapoda</taxon>
        <taxon>Insecta</taxon>
        <taxon>Pterygota</taxon>
        <taxon>Neoptera</taxon>
        <taxon>Endopterygota</taxon>
        <taxon>Diptera</taxon>
        <taxon>Nematocera</taxon>
        <taxon>Sciaroidea</taxon>
        <taxon>Sciaridae</taxon>
        <taxon>Pseudolycoriella</taxon>
    </lineage>
</organism>
<dbReference type="OrthoDB" id="2018923at2759"/>
<dbReference type="Pfam" id="PF02638">
    <property type="entry name" value="GHL10"/>
    <property type="match status" value="1"/>
</dbReference>
<dbReference type="Gene3D" id="3.20.20.80">
    <property type="entry name" value="Glycosidases"/>
    <property type="match status" value="1"/>
</dbReference>
<comment type="caution">
    <text evidence="4">The sequence shown here is derived from an EMBL/GenBank/DDBJ whole genome shotgun (WGS) entry which is preliminary data.</text>
</comment>
<keyword evidence="4" id="KW-0378">Hydrolase</keyword>
<dbReference type="InterPro" id="IPR052177">
    <property type="entry name" value="Divisome_Glycosyl_Hydrolase"/>
</dbReference>
<feature type="chain" id="PRO_5040138415" evidence="2">
    <location>
        <begin position="20"/>
        <end position="487"/>
    </location>
</feature>
<dbReference type="InterPro" id="IPR003790">
    <property type="entry name" value="GHL10"/>
</dbReference>
<evidence type="ECO:0000313" key="4">
    <source>
        <dbReference type="EMBL" id="KAJ6643982.1"/>
    </source>
</evidence>
<dbReference type="GO" id="GO:0016787">
    <property type="term" value="F:hydrolase activity"/>
    <property type="evidence" value="ECO:0007669"/>
    <property type="project" value="UniProtKB-KW"/>
</dbReference>
<keyword evidence="1 2" id="KW-0732">Signal</keyword>
<name>A0A9Q0N6A5_9DIPT</name>
<dbReference type="SUPFAM" id="SSF51445">
    <property type="entry name" value="(Trans)glycosidases"/>
    <property type="match status" value="1"/>
</dbReference>
<reference evidence="4" key="1">
    <citation type="submission" date="2022-07" db="EMBL/GenBank/DDBJ databases">
        <authorList>
            <person name="Trinca V."/>
            <person name="Uliana J.V.C."/>
            <person name="Torres T.T."/>
            <person name="Ward R.J."/>
            <person name="Monesi N."/>
        </authorList>
    </citation>
    <scope>NUCLEOTIDE SEQUENCE</scope>
    <source>
        <strain evidence="4">HSMRA1968</strain>
        <tissue evidence="4">Whole embryos</tissue>
    </source>
</reference>
<proteinExistence type="predicted"/>
<evidence type="ECO:0000256" key="1">
    <source>
        <dbReference type="ARBA" id="ARBA00022729"/>
    </source>
</evidence>
<accession>A0A9Q0N6A5</accession>